<keyword evidence="1" id="KW-0472">Membrane</keyword>
<comment type="caution">
    <text evidence="2">The sequence shown here is derived from an EMBL/GenBank/DDBJ whole genome shotgun (WGS) entry which is preliminary data.</text>
</comment>
<proteinExistence type="predicted"/>
<organism evidence="2 3">
    <name type="scientific">Dreissena polymorpha</name>
    <name type="common">Zebra mussel</name>
    <name type="synonym">Mytilus polymorpha</name>
    <dbReference type="NCBI Taxonomy" id="45954"/>
    <lineage>
        <taxon>Eukaryota</taxon>
        <taxon>Metazoa</taxon>
        <taxon>Spiralia</taxon>
        <taxon>Lophotrochozoa</taxon>
        <taxon>Mollusca</taxon>
        <taxon>Bivalvia</taxon>
        <taxon>Autobranchia</taxon>
        <taxon>Heteroconchia</taxon>
        <taxon>Euheterodonta</taxon>
        <taxon>Imparidentia</taxon>
        <taxon>Neoheterodontei</taxon>
        <taxon>Myida</taxon>
        <taxon>Dreissenoidea</taxon>
        <taxon>Dreissenidae</taxon>
        <taxon>Dreissena</taxon>
    </lineage>
</organism>
<name>A0A9D4L2Q8_DREPO</name>
<dbReference type="Gene3D" id="1.20.1070.10">
    <property type="entry name" value="Rhodopsin 7-helix transmembrane proteins"/>
    <property type="match status" value="1"/>
</dbReference>
<gene>
    <name evidence="2" type="ORF">DPMN_091816</name>
</gene>
<dbReference type="Proteomes" id="UP000828390">
    <property type="component" value="Unassembled WGS sequence"/>
</dbReference>
<dbReference type="EMBL" id="JAIWYP010000003">
    <property type="protein sequence ID" value="KAH3849416.1"/>
    <property type="molecule type" value="Genomic_DNA"/>
</dbReference>
<sequence>MKSTKQLPCEKYALFVQEEDTIWLIYTVTSLVSYINATLNFAIYFFSGRRFREKIIRMLRCQQSNDLAFGEPNPSLLYSASFHAS</sequence>
<accession>A0A9D4L2Q8</accession>
<evidence type="ECO:0000313" key="2">
    <source>
        <dbReference type="EMBL" id="KAH3849416.1"/>
    </source>
</evidence>
<reference evidence="2" key="1">
    <citation type="journal article" date="2019" name="bioRxiv">
        <title>The Genome of the Zebra Mussel, Dreissena polymorpha: A Resource for Invasive Species Research.</title>
        <authorList>
            <person name="McCartney M.A."/>
            <person name="Auch B."/>
            <person name="Kono T."/>
            <person name="Mallez S."/>
            <person name="Zhang Y."/>
            <person name="Obille A."/>
            <person name="Becker A."/>
            <person name="Abrahante J.E."/>
            <person name="Garbe J."/>
            <person name="Badalamenti J.P."/>
            <person name="Herman A."/>
            <person name="Mangelson H."/>
            <person name="Liachko I."/>
            <person name="Sullivan S."/>
            <person name="Sone E.D."/>
            <person name="Koren S."/>
            <person name="Silverstein K.A.T."/>
            <person name="Beckman K.B."/>
            <person name="Gohl D.M."/>
        </authorList>
    </citation>
    <scope>NUCLEOTIDE SEQUENCE</scope>
    <source>
        <strain evidence="2">Duluth1</strain>
        <tissue evidence="2">Whole animal</tissue>
    </source>
</reference>
<evidence type="ECO:0000256" key="1">
    <source>
        <dbReference type="SAM" id="Phobius"/>
    </source>
</evidence>
<dbReference type="AlphaFoldDB" id="A0A9D4L2Q8"/>
<keyword evidence="1" id="KW-0812">Transmembrane</keyword>
<reference evidence="2" key="2">
    <citation type="submission" date="2020-11" db="EMBL/GenBank/DDBJ databases">
        <authorList>
            <person name="McCartney M.A."/>
            <person name="Auch B."/>
            <person name="Kono T."/>
            <person name="Mallez S."/>
            <person name="Becker A."/>
            <person name="Gohl D.M."/>
            <person name="Silverstein K.A.T."/>
            <person name="Koren S."/>
            <person name="Bechman K.B."/>
            <person name="Herman A."/>
            <person name="Abrahante J.E."/>
            <person name="Garbe J."/>
        </authorList>
    </citation>
    <scope>NUCLEOTIDE SEQUENCE</scope>
    <source>
        <strain evidence="2">Duluth1</strain>
        <tissue evidence="2">Whole animal</tissue>
    </source>
</reference>
<keyword evidence="1" id="KW-1133">Transmembrane helix</keyword>
<keyword evidence="3" id="KW-1185">Reference proteome</keyword>
<dbReference type="SUPFAM" id="SSF81321">
    <property type="entry name" value="Family A G protein-coupled receptor-like"/>
    <property type="match status" value="1"/>
</dbReference>
<evidence type="ECO:0000313" key="3">
    <source>
        <dbReference type="Proteomes" id="UP000828390"/>
    </source>
</evidence>
<protein>
    <submittedName>
        <fullName evidence="2">Uncharacterized protein</fullName>
    </submittedName>
</protein>
<feature type="transmembrane region" description="Helical" evidence="1">
    <location>
        <begin position="23"/>
        <end position="47"/>
    </location>
</feature>